<gene>
    <name evidence="2" type="ORF">BXY75_0992</name>
</gene>
<comment type="caution">
    <text evidence="2">The sequence shown here is derived from an EMBL/GenBank/DDBJ whole genome shotgun (WGS) entry which is preliminary data.</text>
</comment>
<protein>
    <submittedName>
        <fullName evidence="2">Uncharacterized protein</fullName>
    </submittedName>
</protein>
<feature type="transmembrane region" description="Helical" evidence="1">
    <location>
        <begin position="38"/>
        <end position="58"/>
    </location>
</feature>
<accession>A0A3L9Z8E9</accession>
<sequence>MKTINFNKVKEYTDRELREYQLIAQVYANKRLSAISNWLTFIGIIVLFSLIIGFLSSLS</sequence>
<dbReference type="RefSeq" id="WP_147437228.1">
    <property type="nucleotide sequence ID" value="NZ_REFC01000011.1"/>
</dbReference>
<evidence type="ECO:0000256" key="1">
    <source>
        <dbReference type="SAM" id="Phobius"/>
    </source>
</evidence>
<reference evidence="2 3" key="1">
    <citation type="submission" date="2018-10" db="EMBL/GenBank/DDBJ databases">
        <title>Genomic Encyclopedia of Archaeal and Bacterial Type Strains, Phase II (KMG-II): from individual species to whole genera.</title>
        <authorList>
            <person name="Goeker M."/>
        </authorList>
    </citation>
    <scope>NUCLEOTIDE SEQUENCE [LARGE SCALE GENOMIC DNA]</scope>
    <source>
        <strain evidence="2 3">DSM 23424</strain>
    </source>
</reference>
<keyword evidence="1" id="KW-1133">Transmembrane helix</keyword>
<name>A0A3L9Z8E9_9FLAO</name>
<dbReference type="AlphaFoldDB" id="A0A3L9Z8E9"/>
<evidence type="ECO:0000313" key="2">
    <source>
        <dbReference type="EMBL" id="RMA66565.1"/>
    </source>
</evidence>
<keyword evidence="1" id="KW-0472">Membrane</keyword>
<organism evidence="2 3">
    <name type="scientific">Ulvibacter antarcticus</name>
    <dbReference type="NCBI Taxonomy" id="442714"/>
    <lineage>
        <taxon>Bacteria</taxon>
        <taxon>Pseudomonadati</taxon>
        <taxon>Bacteroidota</taxon>
        <taxon>Flavobacteriia</taxon>
        <taxon>Flavobacteriales</taxon>
        <taxon>Flavobacteriaceae</taxon>
        <taxon>Ulvibacter</taxon>
    </lineage>
</organism>
<dbReference type="Proteomes" id="UP000271339">
    <property type="component" value="Unassembled WGS sequence"/>
</dbReference>
<keyword evidence="3" id="KW-1185">Reference proteome</keyword>
<proteinExistence type="predicted"/>
<keyword evidence="1" id="KW-0812">Transmembrane</keyword>
<evidence type="ECO:0000313" key="3">
    <source>
        <dbReference type="Proteomes" id="UP000271339"/>
    </source>
</evidence>
<dbReference type="EMBL" id="REFC01000011">
    <property type="protein sequence ID" value="RMA66565.1"/>
    <property type="molecule type" value="Genomic_DNA"/>
</dbReference>